<accession>A0A8X8CV63</accession>
<reference evidence="1" key="1">
    <citation type="journal article" date="2020" name="bioRxiv">
        <title>Hybrid origin of Populus tomentosa Carr. identified through genome sequencing and phylogenomic analysis.</title>
        <authorList>
            <person name="An X."/>
            <person name="Gao K."/>
            <person name="Chen Z."/>
            <person name="Li J."/>
            <person name="Yang X."/>
            <person name="Yang X."/>
            <person name="Zhou J."/>
            <person name="Guo T."/>
            <person name="Zhao T."/>
            <person name="Huang S."/>
            <person name="Miao D."/>
            <person name="Khan W.U."/>
            <person name="Rao P."/>
            <person name="Ye M."/>
            <person name="Lei B."/>
            <person name="Liao W."/>
            <person name="Wang J."/>
            <person name="Ji L."/>
            <person name="Li Y."/>
            <person name="Guo B."/>
            <person name="Mustafa N.S."/>
            <person name="Li S."/>
            <person name="Yun Q."/>
            <person name="Keller S.R."/>
            <person name="Mao J."/>
            <person name="Zhang R."/>
            <person name="Strauss S.H."/>
        </authorList>
    </citation>
    <scope>NUCLEOTIDE SEQUENCE</scope>
    <source>
        <strain evidence="1">GM15</strain>
        <tissue evidence="1">Leaf</tissue>
    </source>
</reference>
<sequence length="127" mass="13563">MASKTHVPVSATQGTTPSLLSFIGFSPIRAPITVDDFQSDGYKTNSSESNISGSSSVDNEFTEWLLMERDDGPDNIVLGPKDAVVMNGSVSDSDSVNLVEDNSHVVTVIQPINLLVNYESPETSKGD</sequence>
<gene>
    <name evidence="1" type="ORF">POTOM_030683</name>
</gene>
<comment type="caution">
    <text evidence="1">The sequence shown here is derived from an EMBL/GenBank/DDBJ whole genome shotgun (WGS) entry which is preliminary data.</text>
</comment>
<protein>
    <submittedName>
        <fullName evidence="1">Uncharacterized protein</fullName>
    </submittedName>
</protein>
<dbReference type="Proteomes" id="UP000886885">
    <property type="component" value="Chromosome 8A"/>
</dbReference>
<name>A0A8X8CV63_POPTO</name>
<proteinExistence type="predicted"/>
<evidence type="ECO:0000313" key="2">
    <source>
        <dbReference type="Proteomes" id="UP000886885"/>
    </source>
</evidence>
<dbReference type="EMBL" id="JAAWWB010000015">
    <property type="protein sequence ID" value="KAG6766594.1"/>
    <property type="molecule type" value="Genomic_DNA"/>
</dbReference>
<dbReference type="AlphaFoldDB" id="A0A8X8CV63"/>
<organism evidence="1 2">
    <name type="scientific">Populus tomentosa</name>
    <name type="common">Chinese white poplar</name>
    <dbReference type="NCBI Taxonomy" id="118781"/>
    <lineage>
        <taxon>Eukaryota</taxon>
        <taxon>Viridiplantae</taxon>
        <taxon>Streptophyta</taxon>
        <taxon>Embryophyta</taxon>
        <taxon>Tracheophyta</taxon>
        <taxon>Spermatophyta</taxon>
        <taxon>Magnoliopsida</taxon>
        <taxon>eudicotyledons</taxon>
        <taxon>Gunneridae</taxon>
        <taxon>Pentapetalae</taxon>
        <taxon>rosids</taxon>
        <taxon>fabids</taxon>
        <taxon>Malpighiales</taxon>
        <taxon>Salicaceae</taxon>
        <taxon>Saliceae</taxon>
        <taxon>Populus</taxon>
    </lineage>
</organism>
<keyword evidence="2" id="KW-1185">Reference proteome</keyword>
<evidence type="ECO:0000313" key="1">
    <source>
        <dbReference type="EMBL" id="KAG6766594.1"/>
    </source>
</evidence>